<reference evidence="2" key="1">
    <citation type="journal article" date="2023" name="Hortic. Res.">
        <title>A chromosome-level phased genome enabling allele-level studies in sweet orange: a case study on citrus Huanglongbing tolerance.</title>
        <authorList>
            <person name="Wu B."/>
            <person name="Yu Q."/>
            <person name="Deng Z."/>
            <person name="Duan Y."/>
            <person name="Luo F."/>
            <person name="Gmitter F. Jr."/>
        </authorList>
    </citation>
    <scope>NUCLEOTIDE SEQUENCE [LARGE SCALE GENOMIC DNA]</scope>
    <source>
        <strain evidence="2">cv. Valencia</strain>
    </source>
</reference>
<gene>
    <name evidence="1" type="ORF">KPL71_004363</name>
</gene>
<dbReference type="EMBL" id="CM039171">
    <property type="protein sequence ID" value="KAH9792961.1"/>
    <property type="molecule type" value="Genomic_DNA"/>
</dbReference>
<name>A0ACB8N4E4_CITSI</name>
<keyword evidence="2" id="KW-1185">Reference proteome</keyword>
<dbReference type="Proteomes" id="UP000829398">
    <property type="component" value="Chromosome 2"/>
</dbReference>
<accession>A0ACB8N4E4</accession>
<protein>
    <submittedName>
        <fullName evidence="1">SWIM-type domain-containing protein</fullName>
    </submittedName>
</protein>
<comment type="caution">
    <text evidence="1">The sequence shown here is derived from an EMBL/GenBank/DDBJ whole genome shotgun (WGS) entry which is preliminary data.</text>
</comment>
<evidence type="ECO:0000313" key="1">
    <source>
        <dbReference type="EMBL" id="KAH9792961.1"/>
    </source>
</evidence>
<sequence>MHNSNSYMQSQLEQYGPLMHMLMTTCSCAFFDVEVVVDGSVIEIGSVLSDKYTLTKLWADIINICWDTPIRYASTKEYKVMLPWSSEYQNLFNDNDMQDAFQKLREKGYRWARFIVNTSVGLKLAYKSSEHLINSNDASKDFSTPANQVSVNLNLEPNMDWFDFADGEVLAKFHARNSNAHPENTVLENEIPPSRFDDTENVAKYLGNVVVEPSDDESDGSGDDESNHGLDDYRSGDESGEESDNESDEPAWARYEASSGGFEFIADGENTYCSEHTCARDDVDNREANAAWIAAQYLHVFKATPDISVKVIAADMFRKYGIECSVHRLYRAKNKVMDLLGQDHKKSYNKYFRYMHALFETNPGSTVSLERDWLGGAVNPIFKRFFVFIDRSRRGFFSRDVDSLYELMAITSKIRCNQGEGMCFMSDRQKGILNALEQVFPLALKRYCCRHIYANFKTKFPSLLLKKTFWRACRSANFTEFNEQMEKLKAISSVGHKWLIKIPIQHWAKHTFPPFTKCTHVTNNMTEFFNNWINGYRAMPVVRMLENIRRKIMRLIHTRHEAAKRWNEELPPLMRRKIIEARGLSVIFWHENTSEVLEDAPKVFIVDISNKKCDCGEWQISGLPCKHAICSIDAKRFKVEDYVHNYLKKTAFLGT</sequence>
<organism evidence="1 2">
    <name type="scientific">Citrus sinensis</name>
    <name type="common">Sweet orange</name>
    <name type="synonym">Citrus aurantium var. sinensis</name>
    <dbReference type="NCBI Taxonomy" id="2711"/>
    <lineage>
        <taxon>Eukaryota</taxon>
        <taxon>Viridiplantae</taxon>
        <taxon>Streptophyta</taxon>
        <taxon>Embryophyta</taxon>
        <taxon>Tracheophyta</taxon>
        <taxon>Spermatophyta</taxon>
        <taxon>Magnoliopsida</taxon>
        <taxon>eudicotyledons</taxon>
        <taxon>Gunneridae</taxon>
        <taxon>Pentapetalae</taxon>
        <taxon>rosids</taxon>
        <taxon>malvids</taxon>
        <taxon>Sapindales</taxon>
        <taxon>Rutaceae</taxon>
        <taxon>Aurantioideae</taxon>
        <taxon>Citrus</taxon>
    </lineage>
</organism>
<proteinExistence type="predicted"/>
<evidence type="ECO:0000313" key="2">
    <source>
        <dbReference type="Proteomes" id="UP000829398"/>
    </source>
</evidence>